<evidence type="ECO:0000313" key="2">
    <source>
        <dbReference type="EMBL" id="GIY89733.1"/>
    </source>
</evidence>
<protein>
    <submittedName>
        <fullName evidence="2">Uncharacterized protein</fullName>
    </submittedName>
</protein>
<keyword evidence="3" id="KW-1185">Reference proteome</keyword>
<accession>A0AAV4X7F4</accession>
<evidence type="ECO:0000256" key="1">
    <source>
        <dbReference type="SAM" id="MobiDB-lite"/>
    </source>
</evidence>
<sequence length="138" mass="16229">MKERMLKWHSQKRSPLQSSVTPVSSSDVKLLIKLNHTVYFKAKHPYFKAENKRCLRKLRTLNKRILLLLIAESIRECSVSLIPAKSVWPMRMKEQMLKWHSQKRSPLQSSVAPVSPSDVKQLIKHRHLLQKIKKAIRK</sequence>
<feature type="region of interest" description="Disordered" evidence="1">
    <location>
        <begin position="1"/>
        <end position="21"/>
    </location>
</feature>
<proteinExistence type="predicted"/>
<evidence type="ECO:0000313" key="3">
    <source>
        <dbReference type="Proteomes" id="UP001054837"/>
    </source>
</evidence>
<reference evidence="2 3" key="1">
    <citation type="submission" date="2021-06" db="EMBL/GenBank/DDBJ databases">
        <title>Caerostris darwini draft genome.</title>
        <authorList>
            <person name="Kono N."/>
            <person name="Arakawa K."/>
        </authorList>
    </citation>
    <scope>NUCLEOTIDE SEQUENCE [LARGE SCALE GENOMIC DNA]</scope>
</reference>
<gene>
    <name evidence="2" type="ORF">CDAR_546061</name>
</gene>
<name>A0AAV4X7F4_9ARAC</name>
<dbReference type="EMBL" id="BPLQ01015685">
    <property type="protein sequence ID" value="GIY89733.1"/>
    <property type="molecule type" value="Genomic_DNA"/>
</dbReference>
<dbReference type="Proteomes" id="UP001054837">
    <property type="component" value="Unassembled WGS sequence"/>
</dbReference>
<comment type="caution">
    <text evidence="2">The sequence shown here is derived from an EMBL/GenBank/DDBJ whole genome shotgun (WGS) entry which is preliminary data.</text>
</comment>
<dbReference type="AlphaFoldDB" id="A0AAV4X7F4"/>
<organism evidence="2 3">
    <name type="scientific">Caerostris darwini</name>
    <dbReference type="NCBI Taxonomy" id="1538125"/>
    <lineage>
        <taxon>Eukaryota</taxon>
        <taxon>Metazoa</taxon>
        <taxon>Ecdysozoa</taxon>
        <taxon>Arthropoda</taxon>
        <taxon>Chelicerata</taxon>
        <taxon>Arachnida</taxon>
        <taxon>Araneae</taxon>
        <taxon>Araneomorphae</taxon>
        <taxon>Entelegynae</taxon>
        <taxon>Araneoidea</taxon>
        <taxon>Araneidae</taxon>
        <taxon>Caerostris</taxon>
    </lineage>
</organism>